<proteinExistence type="inferred from homology"/>
<evidence type="ECO:0000256" key="1">
    <source>
        <dbReference type="ARBA" id="ARBA00009437"/>
    </source>
</evidence>
<keyword evidence="2" id="KW-0805">Transcription regulation</keyword>
<dbReference type="PANTHER" id="PTHR30126:SF40">
    <property type="entry name" value="HTH-TYPE TRANSCRIPTIONAL REGULATOR GLTR"/>
    <property type="match status" value="1"/>
</dbReference>
<name>A0A2M9HE59_9BIFI</name>
<dbReference type="InterPro" id="IPR005119">
    <property type="entry name" value="LysR_subst-bd"/>
</dbReference>
<dbReference type="EMBL" id="PEBK01000005">
    <property type="protein sequence ID" value="PJM75113.1"/>
    <property type="molecule type" value="Genomic_DNA"/>
</dbReference>
<gene>
    <name evidence="6" type="ORF">CSQ87_05795</name>
</gene>
<dbReference type="OrthoDB" id="9808620at2"/>
<evidence type="ECO:0000313" key="6">
    <source>
        <dbReference type="EMBL" id="PJM75113.1"/>
    </source>
</evidence>
<dbReference type="AlphaFoldDB" id="A0A2M9HE59"/>
<dbReference type="PANTHER" id="PTHR30126">
    <property type="entry name" value="HTH-TYPE TRANSCRIPTIONAL REGULATOR"/>
    <property type="match status" value="1"/>
</dbReference>
<dbReference type="Proteomes" id="UP000231451">
    <property type="component" value="Unassembled WGS sequence"/>
</dbReference>
<dbReference type="GO" id="GO:0003700">
    <property type="term" value="F:DNA-binding transcription factor activity"/>
    <property type="evidence" value="ECO:0007669"/>
    <property type="project" value="InterPro"/>
</dbReference>
<dbReference type="PRINTS" id="PR00039">
    <property type="entry name" value="HTHLYSR"/>
</dbReference>
<feature type="domain" description="HTH lysR-type" evidence="5">
    <location>
        <begin position="5"/>
        <end position="66"/>
    </location>
</feature>
<keyword evidence="4" id="KW-0804">Transcription</keyword>
<dbReference type="PROSITE" id="PS50931">
    <property type="entry name" value="HTH_LYSR"/>
    <property type="match status" value="1"/>
</dbReference>
<dbReference type="InterPro" id="IPR000847">
    <property type="entry name" value="LysR_HTH_N"/>
</dbReference>
<evidence type="ECO:0000259" key="5">
    <source>
        <dbReference type="PROSITE" id="PS50931"/>
    </source>
</evidence>
<reference evidence="6 7" key="1">
    <citation type="submission" date="2017-10" db="EMBL/GenBank/DDBJ databases">
        <title>Draft genome sequences of strains TRE 1, TRE 9, TRE H and TRI 7, isolated from tamarins, belonging to four potential novel Bifidobacterium species.</title>
        <authorList>
            <person name="Mattarelli P."/>
            <person name="Modesto M."/>
            <person name="Puglisi E."/>
            <person name="Morelli L."/>
            <person name="Spezio C."/>
            <person name="Bonetti A."/>
            <person name="Sandri C."/>
        </authorList>
    </citation>
    <scope>NUCLEOTIDE SEQUENCE [LARGE SCALE GENOMIC DNA]</scope>
    <source>
        <strain evidence="7">TRI7</strain>
    </source>
</reference>
<dbReference type="Pfam" id="PF00126">
    <property type="entry name" value="HTH_1"/>
    <property type="match status" value="1"/>
</dbReference>
<dbReference type="Pfam" id="PF03466">
    <property type="entry name" value="LysR_substrate"/>
    <property type="match status" value="1"/>
</dbReference>
<dbReference type="SUPFAM" id="SSF46785">
    <property type="entry name" value="Winged helix' DNA-binding domain"/>
    <property type="match status" value="1"/>
</dbReference>
<dbReference type="Gene3D" id="1.10.10.10">
    <property type="entry name" value="Winged helix-like DNA-binding domain superfamily/Winged helix DNA-binding domain"/>
    <property type="match status" value="1"/>
</dbReference>
<sequence length="356" mass="36751">MASIDNIRDLELFQLVAELGSFTGAAAAAGVTQPTVSQAVKRLERRLGATLVERRRFGAGGEARLTRAGLVLVRHTAAILSEIESIPADLAAAGVGDVGGVGSDVARYHVGLPPIIAAYLLGCDSIDSLTDVLSSRLGGDVAVQSVGSGTLRHRIERHAVDFGAVASVDRNPTFGDARAFRIASFPFVFVRSRVNGVPAAGGAMAAGAAVAVGSGAASFGGGAASVSTSASAFAGADAIDLNDDRLMAGLRFVTLTDEFVHSKAANEFVRSHVDPTRIIEVADVETMKSIIASGIAVGIMASVAVEGDPRFTVMPVRGATLPTFDVYVFDDVVESEDVRTHAAMQAFLNLVGSRRG</sequence>
<protein>
    <recommendedName>
        <fullName evidence="5">HTH lysR-type domain-containing protein</fullName>
    </recommendedName>
</protein>
<dbReference type="RefSeq" id="WP_100512939.1">
    <property type="nucleotide sequence ID" value="NZ_JAFEJQ010000019.1"/>
</dbReference>
<dbReference type="GO" id="GO:0000976">
    <property type="term" value="F:transcription cis-regulatory region binding"/>
    <property type="evidence" value="ECO:0007669"/>
    <property type="project" value="TreeGrafter"/>
</dbReference>
<dbReference type="SUPFAM" id="SSF53850">
    <property type="entry name" value="Periplasmic binding protein-like II"/>
    <property type="match status" value="1"/>
</dbReference>
<comment type="similarity">
    <text evidence="1">Belongs to the LysR transcriptional regulatory family.</text>
</comment>
<evidence type="ECO:0000256" key="2">
    <source>
        <dbReference type="ARBA" id="ARBA00023015"/>
    </source>
</evidence>
<organism evidence="6 7">
    <name type="scientific">Bifidobacterium simiarum</name>
    <dbReference type="NCBI Taxonomy" id="2045441"/>
    <lineage>
        <taxon>Bacteria</taxon>
        <taxon>Bacillati</taxon>
        <taxon>Actinomycetota</taxon>
        <taxon>Actinomycetes</taxon>
        <taxon>Bifidobacteriales</taxon>
        <taxon>Bifidobacteriaceae</taxon>
        <taxon>Bifidobacterium</taxon>
    </lineage>
</organism>
<dbReference type="Gene3D" id="3.40.190.290">
    <property type="match status" value="1"/>
</dbReference>
<keyword evidence="7" id="KW-1185">Reference proteome</keyword>
<comment type="caution">
    <text evidence="6">The sequence shown here is derived from an EMBL/GenBank/DDBJ whole genome shotgun (WGS) entry which is preliminary data.</text>
</comment>
<evidence type="ECO:0000313" key="7">
    <source>
        <dbReference type="Proteomes" id="UP000231451"/>
    </source>
</evidence>
<keyword evidence="3" id="KW-0238">DNA-binding</keyword>
<evidence type="ECO:0000256" key="3">
    <source>
        <dbReference type="ARBA" id="ARBA00023125"/>
    </source>
</evidence>
<accession>A0A2M9HE59</accession>
<evidence type="ECO:0000256" key="4">
    <source>
        <dbReference type="ARBA" id="ARBA00023163"/>
    </source>
</evidence>
<dbReference type="InterPro" id="IPR036390">
    <property type="entry name" value="WH_DNA-bd_sf"/>
</dbReference>
<dbReference type="InterPro" id="IPR036388">
    <property type="entry name" value="WH-like_DNA-bd_sf"/>
</dbReference>